<evidence type="ECO:0000313" key="2">
    <source>
        <dbReference type="EMBL" id="MCI95223.1"/>
    </source>
</evidence>
<dbReference type="Gene3D" id="3.40.50.10140">
    <property type="entry name" value="Toll/interleukin-1 receptor homology (TIR) domain"/>
    <property type="match status" value="1"/>
</dbReference>
<dbReference type="SUPFAM" id="SSF52200">
    <property type="entry name" value="Toll/Interleukin receptor TIR domain"/>
    <property type="match status" value="1"/>
</dbReference>
<dbReference type="EMBL" id="LXQA011380126">
    <property type="protein sequence ID" value="MCI95223.1"/>
    <property type="molecule type" value="Genomic_DNA"/>
</dbReference>
<dbReference type="InterPro" id="IPR035897">
    <property type="entry name" value="Toll_tir_struct_dom_sf"/>
</dbReference>
<comment type="caution">
    <text evidence="2">The sequence shown here is derived from an EMBL/GenBank/DDBJ whole genome shotgun (WGS) entry which is preliminary data.</text>
</comment>
<dbReference type="Pfam" id="PF01582">
    <property type="entry name" value="TIR"/>
    <property type="match status" value="1"/>
</dbReference>
<accession>A0A392W640</accession>
<dbReference type="GO" id="GO:0007165">
    <property type="term" value="P:signal transduction"/>
    <property type="evidence" value="ECO:0007669"/>
    <property type="project" value="InterPro"/>
</dbReference>
<reference evidence="2 3" key="1">
    <citation type="journal article" date="2018" name="Front. Plant Sci.">
        <title>Red Clover (Trifolium pratense) and Zigzag Clover (T. medium) - A Picture of Genomic Similarities and Differences.</title>
        <authorList>
            <person name="Dluhosova J."/>
            <person name="Istvanek J."/>
            <person name="Nedelnik J."/>
            <person name="Repkova J."/>
        </authorList>
    </citation>
    <scope>NUCLEOTIDE SEQUENCE [LARGE SCALE GENOMIC DNA]</scope>
    <source>
        <strain evidence="3">cv. 10/8</strain>
        <tissue evidence="2">Leaf</tissue>
    </source>
</reference>
<evidence type="ECO:0000313" key="3">
    <source>
        <dbReference type="Proteomes" id="UP000265520"/>
    </source>
</evidence>
<protein>
    <submittedName>
        <fullName evidence="2">TMV resistance protein N-like</fullName>
    </submittedName>
</protein>
<keyword evidence="3" id="KW-1185">Reference proteome</keyword>
<proteinExistence type="predicted"/>
<evidence type="ECO:0000259" key="1">
    <source>
        <dbReference type="Pfam" id="PF01582"/>
    </source>
</evidence>
<sequence length="41" mass="4712">MAAIAECRKQLNRTVIPVFYDVNPSYVRHHDGILSRILNSN</sequence>
<organism evidence="2 3">
    <name type="scientific">Trifolium medium</name>
    <dbReference type="NCBI Taxonomy" id="97028"/>
    <lineage>
        <taxon>Eukaryota</taxon>
        <taxon>Viridiplantae</taxon>
        <taxon>Streptophyta</taxon>
        <taxon>Embryophyta</taxon>
        <taxon>Tracheophyta</taxon>
        <taxon>Spermatophyta</taxon>
        <taxon>Magnoliopsida</taxon>
        <taxon>eudicotyledons</taxon>
        <taxon>Gunneridae</taxon>
        <taxon>Pentapetalae</taxon>
        <taxon>rosids</taxon>
        <taxon>fabids</taxon>
        <taxon>Fabales</taxon>
        <taxon>Fabaceae</taxon>
        <taxon>Papilionoideae</taxon>
        <taxon>50 kb inversion clade</taxon>
        <taxon>NPAAA clade</taxon>
        <taxon>Hologalegina</taxon>
        <taxon>IRL clade</taxon>
        <taxon>Trifolieae</taxon>
        <taxon>Trifolium</taxon>
    </lineage>
</organism>
<feature type="non-terminal residue" evidence="2">
    <location>
        <position position="41"/>
    </location>
</feature>
<dbReference type="InterPro" id="IPR000157">
    <property type="entry name" value="TIR_dom"/>
</dbReference>
<name>A0A392W640_9FABA</name>
<dbReference type="Proteomes" id="UP000265520">
    <property type="component" value="Unassembled WGS sequence"/>
</dbReference>
<dbReference type="AlphaFoldDB" id="A0A392W640"/>
<feature type="domain" description="TIR" evidence="1">
    <location>
        <begin position="2"/>
        <end position="36"/>
    </location>
</feature>